<dbReference type="Proteomes" id="UP000053271">
    <property type="component" value="Unassembled WGS sequence"/>
</dbReference>
<evidence type="ECO:0000313" key="1">
    <source>
        <dbReference type="EMBL" id="KUN33256.1"/>
    </source>
</evidence>
<comment type="caution">
    <text evidence="1">The sequence shown here is derived from an EMBL/GenBank/DDBJ whole genome shotgun (WGS) entry which is preliminary data.</text>
</comment>
<dbReference type="EMBL" id="LMWS01000057">
    <property type="protein sequence ID" value="KUN33256.1"/>
    <property type="molecule type" value="Genomic_DNA"/>
</dbReference>
<proteinExistence type="predicted"/>
<gene>
    <name evidence="1" type="ORF">AQJ30_34165</name>
</gene>
<keyword evidence="2" id="KW-1185">Reference proteome</keyword>
<evidence type="ECO:0000313" key="2">
    <source>
        <dbReference type="Proteomes" id="UP000053271"/>
    </source>
</evidence>
<protein>
    <submittedName>
        <fullName evidence="1">Uncharacterized protein</fullName>
    </submittedName>
</protein>
<sequence>MTEAETMRRVVAILTQATEMAAAPVDEIGGERYAAQAELVAEFVVEAMRPGTVAPAGTSPQAVAAAVAASFQDRLGALVACFSAAFASLAHHHDNGDTGTSSADVLRRLALQVESNDPA</sequence>
<organism evidence="1 2">
    <name type="scientific">Streptomyces longwoodensis</name>
    <dbReference type="NCBI Taxonomy" id="68231"/>
    <lineage>
        <taxon>Bacteria</taxon>
        <taxon>Bacillati</taxon>
        <taxon>Actinomycetota</taxon>
        <taxon>Actinomycetes</taxon>
        <taxon>Kitasatosporales</taxon>
        <taxon>Streptomycetaceae</taxon>
        <taxon>Streptomyces</taxon>
    </lineage>
</organism>
<reference evidence="1 2" key="1">
    <citation type="submission" date="2015-10" db="EMBL/GenBank/DDBJ databases">
        <title>Draft genome sequence of Streptomyces longwoodensis DSM 41677, type strain for the species Streptomyces longwoodensis.</title>
        <authorList>
            <person name="Ruckert C."/>
            <person name="Winkler A."/>
            <person name="Kalinowski J."/>
            <person name="Kampfer P."/>
            <person name="Glaeser S."/>
        </authorList>
    </citation>
    <scope>NUCLEOTIDE SEQUENCE [LARGE SCALE GENOMIC DNA]</scope>
    <source>
        <strain evidence="1 2">DSM 41677</strain>
    </source>
</reference>
<dbReference type="AlphaFoldDB" id="A0A101QNM8"/>
<name>A0A101QNM8_9ACTN</name>
<accession>A0A101QNM8</accession>